<dbReference type="AlphaFoldDB" id="A0A923G1N8"/>
<sequence length="205" mass="23007">MPVAPLSEILSTYLDGASLDNPGIIDLPSFSTAALNESNYLLVGSRDDLHFYEKELKTDYKNKTISIQNKIYYHLDKLMFIGLQIEPAIRVTTLIKKHNKNIRGNGTIKNIELYLTHDLKDGAIIFNHNTLCRFSQWTSKGAYLATTIESITNTQDELKNISLNQIKKTMNPSSATIHTSSSPLRRTPALHRLTSTITSIDATKI</sequence>
<dbReference type="EMBL" id="JABWRE010000013">
    <property type="protein sequence ID" value="MBC3442500.1"/>
    <property type="molecule type" value="Genomic_DNA"/>
</dbReference>
<comment type="caution">
    <text evidence="1">The sequence shown here is derived from an EMBL/GenBank/DDBJ whole genome shotgun (WGS) entry which is preliminary data.</text>
</comment>
<evidence type="ECO:0000313" key="1">
    <source>
        <dbReference type="EMBL" id="MBC3442500.1"/>
    </source>
</evidence>
<accession>A0A923G1N8</accession>
<name>A0A923G1N8_9PSED</name>
<dbReference type="Proteomes" id="UP000599879">
    <property type="component" value="Unassembled WGS sequence"/>
</dbReference>
<reference evidence="1" key="2">
    <citation type="submission" date="2020-07" db="EMBL/GenBank/DDBJ databases">
        <authorList>
            <person name="Lood C."/>
            <person name="Girard L."/>
        </authorList>
    </citation>
    <scope>NUCLEOTIDE SEQUENCE</scope>
    <source>
        <strain evidence="1">SWRI10</strain>
    </source>
</reference>
<protein>
    <submittedName>
        <fullName evidence="1">Uncharacterized protein</fullName>
    </submittedName>
</protein>
<reference evidence="2" key="3">
    <citation type="submission" date="2021-06" db="EMBL/GenBank/DDBJ databases">
        <title>Updating the genus Pseudomonas: Description of 43 new species and partition of the Pseudomonas putida group.</title>
        <authorList>
            <person name="Girard L."/>
            <person name="Lood C."/>
            <person name="Vandamme P."/>
            <person name="Rokni-Zadeh H."/>
            <person name="Van Noort V."/>
            <person name="Hofte M."/>
            <person name="Lavigne R."/>
            <person name="De Mot R."/>
        </authorList>
    </citation>
    <scope>NUCLEOTIDE SEQUENCE</scope>
    <source>
        <strain evidence="2">SWRI10</strain>
    </source>
</reference>
<reference evidence="1" key="1">
    <citation type="journal article" date="2020" name="Microorganisms">
        <title>Reliable Identification of Environmental Pseudomonas Isolates Using the rpoD Gene.</title>
        <authorList>
            <consortium name="The Broad Institute Genome Sequencing Platform"/>
            <person name="Girard L."/>
            <person name="Lood C."/>
            <person name="Rokni-Zadeh H."/>
            <person name="van Noort V."/>
            <person name="Lavigne R."/>
            <person name="De Mot R."/>
        </authorList>
    </citation>
    <scope>NUCLEOTIDE SEQUENCE</scope>
    <source>
        <strain evidence="1">SWRI10</strain>
    </source>
</reference>
<dbReference type="EMBL" id="JABWRE020000001">
    <property type="protein sequence ID" value="MBV4535240.1"/>
    <property type="molecule type" value="Genomic_DNA"/>
</dbReference>
<dbReference type="RefSeq" id="WP_186556043.1">
    <property type="nucleotide sequence ID" value="NZ_JABWRE020000001.1"/>
</dbReference>
<organism evidence="1">
    <name type="scientific">Pseudomonas urmiensis</name>
    <dbReference type="NCBI Taxonomy" id="2745493"/>
    <lineage>
        <taxon>Bacteria</taxon>
        <taxon>Pseudomonadati</taxon>
        <taxon>Pseudomonadota</taxon>
        <taxon>Gammaproteobacteria</taxon>
        <taxon>Pseudomonadales</taxon>
        <taxon>Pseudomonadaceae</taxon>
        <taxon>Pseudomonas</taxon>
    </lineage>
</organism>
<proteinExistence type="predicted"/>
<evidence type="ECO:0000313" key="2">
    <source>
        <dbReference type="EMBL" id="MBV4535240.1"/>
    </source>
</evidence>
<gene>
    <name evidence="2" type="ORF">HU737_004525</name>
    <name evidence="1" type="ORF">HU737_17555</name>
</gene>